<reference evidence="1 2" key="1">
    <citation type="journal article" date="2019" name="Nat. Ecol. Evol.">
        <title>Megaphylogeny resolves global patterns of mushroom evolution.</title>
        <authorList>
            <person name="Varga T."/>
            <person name="Krizsan K."/>
            <person name="Foldi C."/>
            <person name="Dima B."/>
            <person name="Sanchez-Garcia M."/>
            <person name="Sanchez-Ramirez S."/>
            <person name="Szollosi G.J."/>
            <person name="Szarkandi J.G."/>
            <person name="Papp V."/>
            <person name="Albert L."/>
            <person name="Andreopoulos W."/>
            <person name="Angelini C."/>
            <person name="Antonin V."/>
            <person name="Barry K.W."/>
            <person name="Bougher N.L."/>
            <person name="Buchanan P."/>
            <person name="Buyck B."/>
            <person name="Bense V."/>
            <person name="Catcheside P."/>
            <person name="Chovatia M."/>
            <person name="Cooper J."/>
            <person name="Damon W."/>
            <person name="Desjardin D."/>
            <person name="Finy P."/>
            <person name="Geml J."/>
            <person name="Haridas S."/>
            <person name="Hughes K."/>
            <person name="Justo A."/>
            <person name="Karasinski D."/>
            <person name="Kautmanova I."/>
            <person name="Kiss B."/>
            <person name="Kocsube S."/>
            <person name="Kotiranta H."/>
            <person name="LaButti K.M."/>
            <person name="Lechner B.E."/>
            <person name="Liimatainen K."/>
            <person name="Lipzen A."/>
            <person name="Lukacs Z."/>
            <person name="Mihaltcheva S."/>
            <person name="Morgado L.N."/>
            <person name="Niskanen T."/>
            <person name="Noordeloos M.E."/>
            <person name="Ohm R.A."/>
            <person name="Ortiz-Santana B."/>
            <person name="Ovrebo C."/>
            <person name="Racz N."/>
            <person name="Riley R."/>
            <person name="Savchenko A."/>
            <person name="Shiryaev A."/>
            <person name="Soop K."/>
            <person name="Spirin V."/>
            <person name="Szebenyi C."/>
            <person name="Tomsovsky M."/>
            <person name="Tulloss R.E."/>
            <person name="Uehling J."/>
            <person name="Grigoriev I.V."/>
            <person name="Vagvolgyi C."/>
            <person name="Papp T."/>
            <person name="Martin F.M."/>
            <person name="Miettinen O."/>
            <person name="Hibbett D.S."/>
            <person name="Nagy L.G."/>
        </authorList>
    </citation>
    <scope>NUCLEOTIDE SEQUENCE [LARGE SCALE GENOMIC DNA]</scope>
    <source>
        <strain evidence="1 2">NL-1719</strain>
    </source>
</reference>
<sequence length="426" mass="47473">MVSTHLLDFLTLHPFVGVTLQDKIRGVILGSAIGDAVGLYTEFLPKTQAELHPPVSFWPPPITTFRGDSHRDRFKEGSWTDDTDLSLLILLSYLHNNALVPTDFAQRLYSWRSQGLRCLDRLPLGIGQNVSKVLLQEDFVTNPINASKVIWENSSRYIAPNGSLMRTHVLGIICLGMTKDQTFQTAMDFSLTTHYDPRCVVGCVAATGLIRGILRGEITSLKDVDDLLEEAFTWTQSNHPEANDQTLSHEEYLKHTSAESTSNLDDLQLDDARKMGYVYKGLSCGLWALRRAISGTSTFHDLIWGITLQGGDADTNACIAGALAGSWIGWGHLPPCWRDGLNDHEWLSDKTDKLMIAIGVKEGRDVGAQDLDTELYGGRGMLSEDECKKREQALMEKILLKMDARRKEKEKEERGGGVWGALKRLT</sequence>
<proteinExistence type="predicted"/>
<evidence type="ECO:0000313" key="1">
    <source>
        <dbReference type="EMBL" id="TFK71396.1"/>
    </source>
</evidence>
<gene>
    <name evidence="1" type="ORF">BDN72DRAFT_765067</name>
</gene>
<keyword evidence="2" id="KW-1185">Reference proteome</keyword>
<evidence type="ECO:0000313" key="2">
    <source>
        <dbReference type="Proteomes" id="UP000308600"/>
    </source>
</evidence>
<protein>
    <submittedName>
        <fullName evidence="1">ADP-ribosylglycohydrolase</fullName>
    </submittedName>
</protein>
<dbReference type="Proteomes" id="UP000308600">
    <property type="component" value="Unassembled WGS sequence"/>
</dbReference>
<organism evidence="1 2">
    <name type="scientific">Pluteus cervinus</name>
    <dbReference type="NCBI Taxonomy" id="181527"/>
    <lineage>
        <taxon>Eukaryota</taxon>
        <taxon>Fungi</taxon>
        <taxon>Dikarya</taxon>
        <taxon>Basidiomycota</taxon>
        <taxon>Agaricomycotina</taxon>
        <taxon>Agaricomycetes</taxon>
        <taxon>Agaricomycetidae</taxon>
        <taxon>Agaricales</taxon>
        <taxon>Pluteineae</taxon>
        <taxon>Pluteaceae</taxon>
        <taxon>Pluteus</taxon>
    </lineage>
</organism>
<accession>A0ACD3B0N0</accession>
<dbReference type="EMBL" id="ML208298">
    <property type="protein sequence ID" value="TFK71396.1"/>
    <property type="molecule type" value="Genomic_DNA"/>
</dbReference>
<name>A0ACD3B0N0_9AGAR</name>